<organism evidence="1">
    <name type="scientific">metagenome</name>
    <dbReference type="NCBI Taxonomy" id="256318"/>
    <lineage>
        <taxon>unclassified sequences</taxon>
        <taxon>metagenomes</taxon>
    </lineage>
</organism>
<accession>A0A380TE63</accession>
<sequence>MLSTSAWKMSRIACLPSPLFVSSHPQQNASALEPSGAMVKAQPGALFRALSDPQAGALRRCKHQPACGVLFYLL</sequence>
<protein>
    <submittedName>
        <fullName evidence="1">Uncharacterized protein</fullName>
    </submittedName>
</protein>
<dbReference type="AlphaFoldDB" id="A0A380TE63"/>
<dbReference type="EMBL" id="UIDG01000141">
    <property type="protein sequence ID" value="SUS05949.1"/>
    <property type="molecule type" value="Genomic_DNA"/>
</dbReference>
<proteinExistence type="predicted"/>
<name>A0A380TE63_9ZZZZ</name>
<reference evidence="1" key="1">
    <citation type="submission" date="2018-07" db="EMBL/GenBank/DDBJ databases">
        <authorList>
            <person name="Quirk P.G."/>
            <person name="Krulwich T.A."/>
        </authorList>
    </citation>
    <scope>NUCLEOTIDE SEQUENCE</scope>
</reference>
<gene>
    <name evidence="1" type="ORF">DF3PB_2250002</name>
</gene>
<evidence type="ECO:0000313" key="1">
    <source>
        <dbReference type="EMBL" id="SUS05949.1"/>
    </source>
</evidence>